<evidence type="ECO:0000313" key="3">
    <source>
        <dbReference type="EMBL" id="GAC60028.1"/>
    </source>
</evidence>
<keyword evidence="2" id="KW-0732">Signal</keyword>
<organism evidence="3 4">
    <name type="scientific">Gordonia sihwensis NBRC 108236</name>
    <dbReference type="NCBI Taxonomy" id="1223544"/>
    <lineage>
        <taxon>Bacteria</taxon>
        <taxon>Bacillati</taxon>
        <taxon>Actinomycetota</taxon>
        <taxon>Actinomycetes</taxon>
        <taxon>Mycobacteriales</taxon>
        <taxon>Gordoniaceae</taxon>
        <taxon>Gordonia</taxon>
    </lineage>
</organism>
<evidence type="ECO:0000313" key="4">
    <source>
        <dbReference type="Proteomes" id="UP000035083"/>
    </source>
</evidence>
<dbReference type="AlphaFoldDB" id="L7LJ06"/>
<keyword evidence="4" id="KW-1185">Reference proteome</keyword>
<feature type="signal peptide" evidence="2">
    <location>
        <begin position="1"/>
        <end position="31"/>
    </location>
</feature>
<feature type="compositionally biased region" description="Low complexity" evidence="1">
    <location>
        <begin position="32"/>
        <end position="42"/>
    </location>
</feature>
<dbReference type="eggNOG" id="ENOG502Z9YC">
    <property type="taxonomic scope" value="Bacteria"/>
</dbReference>
<evidence type="ECO:0000256" key="2">
    <source>
        <dbReference type="SAM" id="SignalP"/>
    </source>
</evidence>
<dbReference type="RefSeq" id="WP_006895345.1">
    <property type="nucleotide sequence ID" value="NZ_BANU01000006.1"/>
</dbReference>
<gene>
    <name evidence="3" type="ORF">GSI01S_06_01850</name>
</gene>
<feature type="region of interest" description="Disordered" evidence="1">
    <location>
        <begin position="96"/>
        <end position="117"/>
    </location>
</feature>
<evidence type="ECO:0000256" key="1">
    <source>
        <dbReference type="SAM" id="MobiDB-lite"/>
    </source>
</evidence>
<dbReference type="EMBL" id="BANU01000006">
    <property type="protein sequence ID" value="GAC60028.1"/>
    <property type="molecule type" value="Genomic_DNA"/>
</dbReference>
<name>L7LJ06_9ACTN</name>
<sequence>MTVSSPVSPRSTTARRAVGMAAAAVVLASGAAACSSSNDASGDGPCATTPASKSDGARSITVPDAEVTVLSPGEGPAQPLTVSPRTDAAQRVTLETSSLEASVAPTSRTENTNQVQKTEQQLVTPITARAVCDDPSSLEFSIGTPTSKDTALDGLLGALDGSTGGISYAPGLVPTRLRLKPDESSESPARSALEQSLVGALDYAVPVPTTPVAPGARWQSLRTVSAAATVTQTMTVTLTAREGDILKLDVRVDETPVDSVFSIPGSDAKLHIAKFSMSGSGSLTVDLRSLLPVSGDLTMKGGRELTGDDPNRPILQQNEFTLTWRKSE</sequence>
<accession>L7LJ06</accession>
<comment type="caution">
    <text evidence="3">The sequence shown here is derived from an EMBL/GenBank/DDBJ whole genome shotgun (WGS) entry which is preliminary data.</text>
</comment>
<dbReference type="Proteomes" id="UP000035083">
    <property type="component" value="Unassembled WGS sequence"/>
</dbReference>
<feature type="chain" id="PRO_5038541528" description="Lipoprotein" evidence="2">
    <location>
        <begin position="32"/>
        <end position="328"/>
    </location>
</feature>
<reference evidence="3 4" key="1">
    <citation type="submission" date="2012-12" db="EMBL/GenBank/DDBJ databases">
        <title>Whole genome shotgun sequence of Gordonia sihwensis NBRC 108236.</title>
        <authorList>
            <person name="Yoshida I."/>
            <person name="Hosoyama A."/>
            <person name="Tsuchikane K."/>
            <person name="Ando Y."/>
            <person name="Baba S."/>
            <person name="Ohji S."/>
            <person name="Hamada M."/>
            <person name="Tamura T."/>
            <person name="Yamazoe A."/>
            <person name="Yamazaki S."/>
            <person name="Fujita N."/>
        </authorList>
    </citation>
    <scope>NUCLEOTIDE SEQUENCE [LARGE SCALE GENOMIC DNA]</scope>
    <source>
        <strain evidence="3 4">NBRC 108236</strain>
    </source>
</reference>
<protein>
    <recommendedName>
        <fullName evidence="5">Lipoprotein</fullName>
    </recommendedName>
</protein>
<feature type="region of interest" description="Disordered" evidence="1">
    <location>
        <begin position="32"/>
        <end position="58"/>
    </location>
</feature>
<evidence type="ECO:0008006" key="5">
    <source>
        <dbReference type="Google" id="ProtNLM"/>
    </source>
</evidence>
<proteinExistence type="predicted"/>